<dbReference type="SUPFAM" id="SSF46785">
    <property type="entry name" value="Winged helix' DNA-binding domain"/>
    <property type="match status" value="1"/>
</dbReference>
<reference evidence="2 3" key="1">
    <citation type="submission" date="2020-04" db="EMBL/GenBank/DDBJ databases">
        <title>Staphylococcus species from domestic dog.</title>
        <authorList>
            <person name="Paterson G.K."/>
        </authorList>
    </citation>
    <scope>NUCLEOTIDE SEQUENCE [LARGE SCALE GENOMIC DNA]</scope>
    <source>
        <strain evidence="2 3">H16/1A</strain>
    </source>
</reference>
<evidence type="ECO:0000259" key="1">
    <source>
        <dbReference type="Pfam" id="PF01022"/>
    </source>
</evidence>
<organism evidence="2 3">
    <name type="scientific">Staphylococcus canis</name>
    <dbReference type="NCBI Taxonomy" id="2724942"/>
    <lineage>
        <taxon>Bacteria</taxon>
        <taxon>Bacillati</taxon>
        <taxon>Bacillota</taxon>
        <taxon>Bacilli</taxon>
        <taxon>Bacillales</taxon>
        <taxon>Staphylococcaceae</taxon>
        <taxon>Staphylococcus</taxon>
    </lineage>
</organism>
<name>A0ABS0TBI1_9STAP</name>
<feature type="non-terminal residue" evidence="2">
    <location>
        <position position="68"/>
    </location>
</feature>
<evidence type="ECO:0000313" key="2">
    <source>
        <dbReference type="EMBL" id="MBI5976109.1"/>
    </source>
</evidence>
<dbReference type="Gene3D" id="1.10.10.10">
    <property type="entry name" value="Winged helix-like DNA-binding domain superfamily/Winged helix DNA-binding domain"/>
    <property type="match status" value="1"/>
</dbReference>
<comment type="caution">
    <text evidence="2">The sequence shown here is derived from an EMBL/GenBank/DDBJ whole genome shotgun (WGS) entry which is preliminary data.</text>
</comment>
<dbReference type="Proteomes" id="UP000751852">
    <property type="component" value="Unassembled WGS sequence"/>
</dbReference>
<proteinExistence type="predicted"/>
<dbReference type="InterPro" id="IPR036388">
    <property type="entry name" value="WH-like_DNA-bd_sf"/>
</dbReference>
<feature type="non-terminal residue" evidence="2">
    <location>
        <position position="1"/>
    </location>
</feature>
<accession>A0ABS0TBI1</accession>
<dbReference type="InterPro" id="IPR036390">
    <property type="entry name" value="WH_DNA-bd_sf"/>
</dbReference>
<dbReference type="InterPro" id="IPR001845">
    <property type="entry name" value="HTH_ArsR_DNA-bd_dom"/>
</dbReference>
<dbReference type="RefSeq" id="WP_198618847.1">
    <property type="nucleotide sequence ID" value="NZ_JABANU010000140.1"/>
</dbReference>
<keyword evidence="3" id="KW-1185">Reference proteome</keyword>
<evidence type="ECO:0000313" key="3">
    <source>
        <dbReference type="Proteomes" id="UP000751852"/>
    </source>
</evidence>
<dbReference type="Pfam" id="PF01022">
    <property type="entry name" value="HTH_5"/>
    <property type="match status" value="1"/>
</dbReference>
<sequence>TYTAKTPYIDARCTISNNVKLMMTKRLSKVISEKDIAEDLCVSPSTVHRHLKSLNESIQTTVNRSLPR</sequence>
<protein>
    <submittedName>
        <fullName evidence="2">HTH domain-containing protein</fullName>
    </submittedName>
</protein>
<feature type="domain" description="HTH arsR-type" evidence="1">
    <location>
        <begin position="35"/>
        <end position="56"/>
    </location>
</feature>
<dbReference type="EMBL" id="JABANU010000140">
    <property type="protein sequence ID" value="MBI5976109.1"/>
    <property type="molecule type" value="Genomic_DNA"/>
</dbReference>
<gene>
    <name evidence="2" type="ORF">HHH54_11270</name>
</gene>